<keyword evidence="2" id="KW-0143">Chaperone</keyword>
<dbReference type="OrthoDB" id="1690618at2759"/>
<dbReference type="PROSITE" id="PS50090">
    <property type="entry name" value="MYB_LIKE"/>
    <property type="match status" value="1"/>
</dbReference>
<dbReference type="GO" id="GO:0051083">
    <property type="term" value="P:'de novo' cotranslational protein folding"/>
    <property type="evidence" value="ECO:0007669"/>
    <property type="project" value="InterPro"/>
</dbReference>
<evidence type="ECO:0000313" key="5">
    <source>
        <dbReference type="EMBL" id="CAG8586073.1"/>
    </source>
</evidence>
<dbReference type="SMART" id="SM00717">
    <property type="entry name" value="SANT"/>
    <property type="match status" value="1"/>
</dbReference>
<dbReference type="SUPFAM" id="SSF46689">
    <property type="entry name" value="Homeodomain-like"/>
    <property type="match status" value="1"/>
</dbReference>
<feature type="compositionally biased region" description="Polar residues" evidence="3">
    <location>
        <begin position="322"/>
        <end position="350"/>
    </location>
</feature>
<evidence type="ECO:0000259" key="4">
    <source>
        <dbReference type="PROSITE" id="PS50090"/>
    </source>
</evidence>
<keyword evidence="6" id="KW-1185">Reference proteome</keyword>
<dbReference type="Pfam" id="PF00249">
    <property type="entry name" value="Myb_DNA-binding"/>
    <property type="match status" value="1"/>
</dbReference>
<feature type="region of interest" description="Disordered" evidence="3">
    <location>
        <begin position="20"/>
        <end position="89"/>
    </location>
</feature>
<feature type="compositionally biased region" description="Basic and acidic residues" evidence="3">
    <location>
        <begin position="20"/>
        <end position="77"/>
    </location>
</feature>
<evidence type="ECO:0000256" key="3">
    <source>
        <dbReference type="SAM" id="MobiDB-lite"/>
    </source>
</evidence>
<evidence type="ECO:0000256" key="2">
    <source>
        <dbReference type="ARBA" id="ARBA00023186"/>
    </source>
</evidence>
<accession>A0A9N9C321</accession>
<dbReference type="AlphaFoldDB" id="A0A9N9C321"/>
<dbReference type="GO" id="GO:0006450">
    <property type="term" value="P:regulation of translational fidelity"/>
    <property type="evidence" value="ECO:0007669"/>
    <property type="project" value="InterPro"/>
</dbReference>
<dbReference type="Gene3D" id="1.10.8.840">
    <property type="entry name" value="Ribosome-associated complex head domain"/>
    <property type="match status" value="1"/>
</dbReference>
<proteinExistence type="predicted"/>
<dbReference type="Pfam" id="PF16717">
    <property type="entry name" value="RAC_head"/>
    <property type="match status" value="1"/>
</dbReference>
<dbReference type="EMBL" id="CAJVPV010005170">
    <property type="protein sequence ID" value="CAG8586073.1"/>
    <property type="molecule type" value="Genomic_DNA"/>
</dbReference>
<dbReference type="InterPro" id="IPR044634">
    <property type="entry name" value="Zuotin/DnaJC2"/>
</dbReference>
<dbReference type="Gene3D" id="1.10.10.60">
    <property type="entry name" value="Homeodomain-like"/>
    <property type="match status" value="1"/>
</dbReference>
<dbReference type="PANTHER" id="PTHR43999">
    <property type="entry name" value="DNAJ HOMOLOG SUBFAMILY C MEMBER 2"/>
    <property type="match status" value="1"/>
</dbReference>
<feature type="region of interest" description="Disordered" evidence="3">
    <location>
        <begin position="299"/>
        <end position="368"/>
    </location>
</feature>
<dbReference type="GO" id="GO:0043022">
    <property type="term" value="F:ribosome binding"/>
    <property type="evidence" value="ECO:0007669"/>
    <property type="project" value="InterPro"/>
</dbReference>
<dbReference type="GO" id="GO:0005829">
    <property type="term" value="C:cytosol"/>
    <property type="evidence" value="ECO:0007669"/>
    <property type="project" value="TreeGrafter"/>
</dbReference>
<feature type="domain" description="Myb-like" evidence="4">
    <location>
        <begin position="370"/>
        <end position="419"/>
    </location>
</feature>
<reference evidence="5" key="1">
    <citation type="submission" date="2021-06" db="EMBL/GenBank/DDBJ databases">
        <authorList>
            <person name="Kallberg Y."/>
            <person name="Tangrot J."/>
            <person name="Rosling A."/>
        </authorList>
    </citation>
    <scope>NUCLEOTIDE SEQUENCE</scope>
    <source>
        <strain evidence="5">CL551</strain>
    </source>
</reference>
<evidence type="ECO:0000256" key="1">
    <source>
        <dbReference type="ARBA" id="ARBA00022490"/>
    </source>
</evidence>
<name>A0A9N9C321_9GLOM</name>
<comment type="caution">
    <text evidence="5">The sequence shown here is derived from an EMBL/GenBank/DDBJ whole genome shotgun (WGS) entry which is preliminary data.</text>
</comment>
<organism evidence="5 6">
    <name type="scientific">Acaulospora morrowiae</name>
    <dbReference type="NCBI Taxonomy" id="94023"/>
    <lineage>
        <taxon>Eukaryota</taxon>
        <taxon>Fungi</taxon>
        <taxon>Fungi incertae sedis</taxon>
        <taxon>Mucoromycota</taxon>
        <taxon>Glomeromycotina</taxon>
        <taxon>Glomeromycetes</taxon>
        <taxon>Diversisporales</taxon>
        <taxon>Acaulosporaceae</taxon>
        <taxon>Acaulospora</taxon>
    </lineage>
</organism>
<sequence>EDTLRLRKIIDQALSLDPRIEKFKKEERAAKEAKKKEKEEAAKNAKEAAKRAAEEEKSRKEQAEAEAKQKQQEEKKKKEARKKSIRTERKNIKTHLKSYNYFYPANESPPVEVIDAQLSELDTLFENLTLEELQTVRKQMDSANDGQSAKQVLISEATRLISSGVFASDSITHFKQSGIIENTLQSTISIEKPNVTEVSKEEPKERPWSEKANCYLTCFFRWEKISEYVADHTGLSPRSNEELIKKSKEVQKGANALNEEDVRKLQHQKKHADTRINEHPSMREATINYDDPLHAQVEEAPNGSHESAKPKKTKAKSKSSSQPVESPITNVSAANPDSSTKTSEETPINGSTSAATSSNTTSSVQSTTVWTATQQAQLERALQMYPPSWKGDGDRWDKIAAAVEGKTKKECKLRVKHITEQVKAKKAAQSTNSK</sequence>
<dbReference type="InterPro" id="IPR001005">
    <property type="entry name" value="SANT/Myb"/>
</dbReference>
<evidence type="ECO:0000313" key="6">
    <source>
        <dbReference type="Proteomes" id="UP000789342"/>
    </source>
</evidence>
<dbReference type="PANTHER" id="PTHR43999:SF1">
    <property type="entry name" value="DNAJ HOMOLOG SUBFAMILY C MEMBER 2"/>
    <property type="match status" value="1"/>
</dbReference>
<protein>
    <submittedName>
        <fullName evidence="5">18931_t:CDS:1</fullName>
    </submittedName>
</protein>
<feature type="non-terminal residue" evidence="5">
    <location>
        <position position="434"/>
    </location>
</feature>
<dbReference type="InterPro" id="IPR042569">
    <property type="entry name" value="RAC_head_sf"/>
</dbReference>
<feature type="compositionally biased region" description="Basic and acidic residues" evidence="3">
    <location>
        <begin position="271"/>
        <end position="282"/>
    </location>
</feature>
<dbReference type="CDD" id="cd00167">
    <property type="entry name" value="SANT"/>
    <property type="match status" value="1"/>
</dbReference>
<dbReference type="Proteomes" id="UP000789342">
    <property type="component" value="Unassembled WGS sequence"/>
</dbReference>
<dbReference type="InterPro" id="IPR009057">
    <property type="entry name" value="Homeodomain-like_sf"/>
</dbReference>
<feature type="compositionally biased region" description="Low complexity" evidence="3">
    <location>
        <begin position="351"/>
        <end position="368"/>
    </location>
</feature>
<dbReference type="InterPro" id="IPR032003">
    <property type="entry name" value="RAC_head"/>
</dbReference>
<keyword evidence="1" id="KW-0963">Cytoplasm</keyword>
<dbReference type="GO" id="GO:0030544">
    <property type="term" value="F:Hsp70 protein binding"/>
    <property type="evidence" value="ECO:0007669"/>
    <property type="project" value="InterPro"/>
</dbReference>
<gene>
    <name evidence="5" type="ORF">AMORRO_LOCUS7133</name>
</gene>
<feature type="region of interest" description="Disordered" evidence="3">
    <location>
        <begin position="254"/>
        <end position="283"/>
    </location>
</feature>